<feature type="chain" id="PRO_5042143958" evidence="6">
    <location>
        <begin position="22"/>
        <end position="686"/>
    </location>
</feature>
<dbReference type="GO" id="GO:0050660">
    <property type="term" value="F:flavin adenine dinucleotide binding"/>
    <property type="evidence" value="ECO:0007669"/>
    <property type="project" value="InterPro"/>
</dbReference>
<evidence type="ECO:0000256" key="4">
    <source>
        <dbReference type="RuleBase" id="RU003968"/>
    </source>
</evidence>
<feature type="compositionally biased region" description="Low complexity" evidence="5">
    <location>
        <begin position="667"/>
        <end position="676"/>
    </location>
</feature>
<dbReference type="PROSITE" id="PS00624">
    <property type="entry name" value="GMC_OXRED_2"/>
    <property type="match status" value="1"/>
</dbReference>
<feature type="domain" description="Glucose-methanol-choline oxidoreductase N-terminal" evidence="7">
    <location>
        <begin position="114"/>
        <end position="137"/>
    </location>
</feature>
<dbReference type="Pfam" id="PF00732">
    <property type="entry name" value="GMC_oxred_N"/>
    <property type="match status" value="1"/>
</dbReference>
<proteinExistence type="inferred from homology"/>
<dbReference type="PANTHER" id="PTHR11552:SF115">
    <property type="entry name" value="DEHYDROGENASE XPTC-RELATED"/>
    <property type="match status" value="1"/>
</dbReference>
<accession>A0AAD9YEJ1</accession>
<feature type="domain" description="Glucose-methanol-choline oxidoreductase N-terminal" evidence="8">
    <location>
        <begin position="321"/>
        <end position="335"/>
    </location>
</feature>
<evidence type="ECO:0000259" key="7">
    <source>
        <dbReference type="PROSITE" id="PS00623"/>
    </source>
</evidence>
<dbReference type="GO" id="GO:0016614">
    <property type="term" value="F:oxidoreductase activity, acting on CH-OH group of donors"/>
    <property type="evidence" value="ECO:0007669"/>
    <property type="project" value="InterPro"/>
</dbReference>
<dbReference type="PROSITE" id="PS00623">
    <property type="entry name" value="GMC_OXRED_1"/>
    <property type="match status" value="1"/>
</dbReference>
<dbReference type="SUPFAM" id="SSF51905">
    <property type="entry name" value="FAD/NAD(P)-binding domain"/>
    <property type="match status" value="1"/>
</dbReference>
<evidence type="ECO:0000256" key="1">
    <source>
        <dbReference type="ARBA" id="ARBA00010790"/>
    </source>
</evidence>
<dbReference type="EMBL" id="VYYT01000146">
    <property type="protein sequence ID" value="KAK2763406.1"/>
    <property type="molecule type" value="Genomic_DNA"/>
</dbReference>
<comment type="similarity">
    <text evidence="1 4">Belongs to the GMC oxidoreductase family.</text>
</comment>
<gene>
    <name evidence="9" type="ORF">CKAH01_05000</name>
</gene>
<evidence type="ECO:0000256" key="2">
    <source>
        <dbReference type="PIRSR" id="PIRSR000137-1"/>
    </source>
</evidence>
<dbReference type="InterPro" id="IPR000172">
    <property type="entry name" value="GMC_OxRdtase_N"/>
</dbReference>
<keyword evidence="6" id="KW-0732">Signal</keyword>
<evidence type="ECO:0000259" key="8">
    <source>
        <dbReference type="PROSITE" id="PS00624"/>
    </source>
</evidence>
<feature type="binding site" evidence="3">
    <location>
        <position position="116"/>
    </location>
    <ligand>
        <name>FAD</name>
        <dbReference type="ChEBI" id="CHEBI:57692"/>
    </ligand>
</feature>
<keyword evidence="10" id="KW-1185">Reference proteome</keyword>
<dbReference type="InterPro" id="IPR007867">
    <property type="entry name" value="GMC_OxRtase_C"/>
</dbReference>
<dbReference type="PANTHER" id="PTHR11552">
    <property type="entry name" value="GLUCOSE-METHANOL-CHOLINE GMC OXIDOREDUCTASE"/>
    <property type="match status" value="1"/>
</dbReference>
<dbReference type="Proteomes" id="UP001281614">
    <property type="component" value="Unassembled WGS sequence"/>
</dbReference>
<sequence>MHPFNILFCFALALLLPYSSALQITYQTIDKFLLDEYDYVVVGGGLSGLVVANRLSENSDVTVLVIEAGELDRREGRVIIPGYIGRTPSSGYGEDVRTAPQTFLDGQTRDINQGKVVGGGSVVNGMCWTRGAAADFDAWEELGNDGWGWGGLLPYFKKVEKYTANVGQGVRDEFNIKPNMSFHGTNGPINVAYPEHIYNTSSKYYLDLTSFEANQNLAEVGIHTSNDVNSGDPTGAMIVASSMSPTNQTRSDARTGYFDTANTRSNFHVVTGHMATRLIVGLPGSLTNQESRRIIGVELSTGLSDIKRTVTANKEVILAAGAIQSPVLLQVSGIGPRQVLESLNISTQIDLPGVGNNFQDHPMARFPYNCEHPATCLICFGLTNFQILMHPSSLLMISTATHSKMRWISSWPTRRASHTLSHNDVKLTFSGPLTTPLINTVAFLALKYHADEWRTLLAHSKNQSFDFLPLDTPSAVAAGYAKQKTLLLNHLAREDVGAYELLAASWGQISIANQKPLSRGTVRPSSPSVYDAPAVDPRYCADPLDCKIIRLGLQLTQKLMATDAMKPLLPVIDAKYNSTDERELMTALKPLVGTEYHPSGTTSMLPKDLGGVVDSELMVYGTCNLRVVDAGIMPMIPGGHIQAAVYAVAEKAADIIKAAADGASCPMGQPQWPVGQGPVGGDGQSA</sequence>
<dbReference type="Gene3D" id="3.50.50.60">
    <property type="entry name" value="FAD/NAD(P)-binding domain"/>
    <property type="match status" value="1"/>
</dbReference>
<feature type="active site" description="Proton donor" evidence="2">
    <location>
        <position position="597"/>
    </location>
</feature>
<feature type="region of interest" description="Disordered" evidence="5">
    <location>
        <begin position="667"/>
        <end position="686"/>
    </location>
</feature>
<evidence type="ECO:0000256" key="6">
    <source>
        <dbReference type="SAM" id="SignalP"/>
    </source>
</evidence>
<evidence type="ECO:0000313" key="10">
    <source>
        <dbReference type="Proteomes" id="UP001281614"/>
    </source>
</evidence>
<protein>
    <submittedName>
        <fullName evidence="9">Gmc oxidoreductase</fullName>
    </submittedName>
</protein>
<feature type="active site" description="Proton acceptor" evidence="2">
    <location>
        <position position="640"/>
    </location>
</feature>
<organism evidence="9 10">
    <name type="scientific">Colletotrichum kahawae</name>
    <name type="common">Coffee berry disease fungus</name>
    <dbReference type="NCBI Taxonomy" id="34407"/>
    <lineage>
        <taxon>Eukaryota</taxon>
        <taxon>Fungi</taxon>
        <taxon>Dikarya</taxon>
        <taxon>Ascomycota</taxon>
        <taxon>Pezizomycotina</taxon>
        <taxon>Sordariomycetes</taxon>
        <taxon>Hypocreomycetidae</taxon>
        <taxon>Glomerellales</taxon>
        <taxon>Glomerellaceae</taxon>
        <taxon>Colletotrichum</taxon>
        <taxon>Colletotrichum gloeosporioides species complex</taxon>
    </lineage>
</organism>
<dbReference type="Gene3D" id="3.30.560.10">
    <property type="entry name" value="Glucose Oxidase, domain 3"/>
    <property type="match status" value="1"/>
</dbReference>
<dbReference type="Pfam" id="PF05199">
    <property type="entry name" value="GMC_oxred_C"/>
    <property type="match status" value="1"/>
</dbReference>
<dbReference type="AlphaFoldDB" id="A0AAD9YEJ1"/>
<keyword evidence="3 4" id="KW-0274">FAD</keyword>
<evidence type="ECO:0000256" key="5">
    <source>
        <dbReference type="SAM" id="MobiDB-lite"/>
    </source>
</evidence>
<name>A0AAD9YEJ1_COLKA</name>
<evidence type="ECO:0000313" key="9">
    <source>
        <dbReference type="EMBL" id="KAK2763406.1"/>
    </source>
</evidence>
<dbReference type="GO" id="GO:0044550">
    <property type="term" value="P:secondary metabolite biosynthetic process"/>
    <property type="evidence" value="ECO:0007669"/>
    <property type="project" value="TreeGrafter"/>
</dbReference>
<dbReference type="PIRSF" id="PIRSF000137">
    <property type="entry name" value="Alcohol_oxidase"/>
    <property type="match status" value="1"/>
</dbReference>
<feature type="compositionally biased region" description="Gly residues" evidence="5">
    <location>
        <begin position="677"/>
        <end position="686"/>
    </location>
</feature>
<dbReference type="InterPro" id="IPR036188">
    <property type="entry name" value="FAD/NAD-bd_sf"/>
</dbReference>
<evidence type="ECO:0000256" key="3">
    <source>
        <dbReference type="PIRSR" id="PIRSR000137-2"/>
    </source>
</evidence>
<reference evidence="9" key="1">
    <citation type="submission" date="2023-02" db="EMBL/GenBank/DDBJ databases">
        <title>Colletotrichum kahawae CIFC_Que2 genome sequencing and assembly.</title>
        <authorList>
            <person name="Baroncelli R."/>
        </authorList>
    </citation>
    <scope>NUCLEOTIDE SEQUENCE</scope>
    <source>
        <strain evidence="9">CIFC_Que2</strain>
    </source>
</reference>
<dbReference type="SUPFAM" id="SSF54373">
    <property type="entry name" value="FAD-linked reductases, C-terminal domain"/>
    <property type="match status" value="1"/>
</dbReference>
<keyword evidence="4" id="KW-0285">Flavoprotein</keyword>
<comment type="cofactor">
    <cofactor evidence="3">
        <name>FAD</name>
        <dbReference type="ChEBI" id="CHEBI:57692"/>
    </cofactor>
</comment>
<dbReference type="InterPro" id="IPR012132">
    <property type="entry name" value="GMC_OxRdtase"/>
</dbReference>
<comment type="caution">
    <text evidence="9">The sequence shown here is derived from an EMBL/GenBank/DDBJ whole genome shotgun (WGS) entry which is preliminary data.</text>
</comment>
<feature type="signal peptide" evidence="6">
    <location>
        <begin position="1"/>
        <end position="21"/>
    </location>
</feature>